<dbReference type="Gene3D" id="3.30.430.20">
    <property type="entry name" value="Gnk2 domain, C-X8-C-X2-C motif"/>
    <property type="match status" value="2"/>
</dbReference>
<dbReference type="FunFam" id="3.30.430.20:FF:000003">
    <property type="entry name" value="Cysteine-rich RLK (RECEPTOR-like protein kinase) 10"/>
    <property type="match status" value="1"/>
</dbReference>
<feature type="signal peptide" evidence="4">
    <location>
        <begin position="1"/>
        <end position="28"/>
    </location>
</feature>
<dbReference type="CDD" id="cd23509">
    <property type="entry name" value="Gnk2-like"/>
    <property type="match status" value="2"/>
</dbReference>
<dbReference type="EMBL" id="BTGU01007547">
    <property type="protein sequence ID" value="GMN19058.1"/>
    <property type="molecule type" value="Genomic_DNA"/>
</dbReference>
<comment type="caution">
    <text evidence="6">The sequence shown here is derived from an EMBL/GenBank/DDBJ whole genome shotgun (WGS) entry which is preliminary data.</text>
</comment>
<dbReference type="AlphaFoldDB" id="A0AA88CGZ4"/>
<dbReference type="PANTHER" id="PTHR32099:SF103">
    <property type="entry name" value="GNK2-HOMOLOGOUS DOMAIN-CONTAINING PROTEIN"/>
    <property type="match status" value="1"/>
</dbReference>
<dbReference type="InterPro" id="IPR002902">
    <property type="entry name" value="GNK2"/>
</dbReference>
<accession>A0AA88CGZ4</accession>
<feature type="domain" description="Gnk2-homologous" evidence="5">
    <location>
        <begin position="142"/>
        <end position="250"/>
    </location>
</feature>
<sequence length="308" mass="33565">MARILSPSGTLFFILFHVFILLIGQSTAQLPNFLYNFCLNDKGNYTADSIYQSNLNHLLSILPSQDGNGYGFFNLSYGNSSNKVYAIGLCRGDATADVCSSCLNNATQRLPQECPNQKEAVGWYDYCMLRYSNRSMFGLLETGQTFLMWNLQNVTSNVDNFTRDLRNLLDGLKNQAASDDSLRKFATGNSSAPEFQTLYALVQCTPDLSQRDCNNCLDDEFGKIPQLGDTKIGGRVVGTNCNFRYEITLFYDPTADAPLASSPPPPAPTVSPASPPSPNSTTTTGGKESNSSRTIVIIAVVSSSVVAL</sequence>
<feature type="non-terminal residue" evidence="6">
    <location>
        <position position="1"/>
    </location>
</feature>
<gene>
    <name evidence="6" type="ORF">TIFTF001_049885</name>
</gene>
<evidence type="ECO:0000256" key="4">
    <source>
        <dbReference type="SAM" id="SignalP"/>
    </source>
</evidence>
<evidence type="ECO:0000313" key="7">
    <source>
        <dbReference type="Proteomes" id="UP001187192"/>
    </source>
</evidence>
<evidence type="ECO:0000256" key="1">
    <source>
        <dbReference type="ARBA" id="ARBA00022729"/>
    </source>
</evidence>
<feature type="compositionally biased region" description="Pro residues" evidence="3">
    <location>
        <begin position="261"/>
        <end position="278"/>
    </location>
</feature>
<name>A0AA88CGZ4_FICCA</name>
<dbReference type="FunFam" id="3.30.430.20:FF:000002">
    <property type="entry name" value="Cysteine-rich receptor-like protein kinase 10"/>
    <property type="match status" value="1"/>
</dbReference>
<evidence type="ECO:0000256" key="3">
    <source>
        <dbReference type="SAM" id="MobiDB-lite"/>
    </source>
</evidence>
<keyword evidence="2" id="KW-0677">Repeat</keyword>
<dbReference type="InterPro" id="IPR038408">
    <property type="entry name" value="GNK2_sf"/>
</dbReference>
<keyword evidence="1 4" id="KW-0732">Signal</keyword>
<dbReference type="PROSITE" id="PS51473">
    <property type="entry name" value="GNK2"/>
    <property type="match status" value="2"/>
</dbReference>
<feature type="chain" id="PRO_5041676956" description="Gnk2-homologous domain-containing protein" evidence="4">
    <location>
        <begin position="29"/>
        <end position="308"/>
    </location>
</feature>
<feature type="region of interest" description="Disordered" evidence="3">
    <location>
        <begin position="258"/>
        <end position="290"/>
    </location>
</feature>
<evidence type="ECO:0000313" key="6">
    <source>
        <dbReference type="EMBL" id="GMN19058.1"/>
    </source>
</evidence>
<keyword evidence="7" id="KW-1185">Reference proteome</keyword>
<dbReference type="PANTHER" id="PTHR32099">
    <property type="entry name" value="CYSTEINE-RICH REPEAT SECRETORY PROTEIN"/>
    <property type="match status" value="1"/>
</dbReference>
<evidence type="ECO:0000256" key="2">
    <source>
        <dbReference type="ARBA" id="ARBA00022737"/>
    </source>
</evidence>
<protein>
    <recommendedName>
        <fullName evidence="5">Gnk2-homologous domain-containing protein</fullName>
    </recommendedName>
</protein>
<dbReference type="Pfam" id="PF01657">
    <property type="entry name" value="Stress-antifung"/>
    <property type="match status" value="2"/>
</dbReference>
<dbReference type="Proteomes" id="UP001187192">
    <property type="component" value="Unassembled WGS sequence"/>
</dbReference>
<proteinExistence type="predicted"/>
<reference evidence="6" key="1">
    <citation type="submission" date="2023-07" db="EMBL/GenBank/DDBJ databases">
        <title>draft genome sequence of fig (Ficus carica).</title>
        <authorList>
            <person name="Takahashi T."/>
            <person name="Nishimura K."/>
        </authorList>
    </citation>
    <scope>NUCLEOTIDE SEQUENCE</scope>
</reference>
<feature type="domain" description="Gnk2-homologous" evidence="5">
    <location>
        <begin position="33"/>
        <end position="136"/>
    </location>
</feature>
<organism evidence="6 7">
    <name type="scientific">Ficus carica</name>
    <name type="common">Common fig</name>
    <dbReference type="NCBI Taxonomy" id="3494"/>
    <lineage>
        <taxon>Eukaryota</taxon>
        <taxon>Viridiplantae</taxon>
        <taxon>Streptophyta</taxon>
        <taxon>Embryophyta</taxon>
        <taxon>Tracheophyta</taxon>
        <taxon>Spermatophyta</taxon>
        <taxon>Magnoliopsida</taxon>
        <taxon>eudicotyledons</taxon>
        <taxon>Gunneridae</taxon>
        <taxon>Pentapetalae</taxon>
        <taxon>rosids</taxon>
        <taxon>fabids</taxon>
        <taxon>Rosales</taxon>
        <taxon>Moraceae</taxon>
        <taxon>Ficeae</taxon>
        <taxon>Ficus</taxon>
    </lineage>
</organism>
<evidence type="ECO:0000259" key="5">
    <source>
        <dbReference type="PROSITE" id="PS51473"/>
    </source>
</evidence>